<evidence type="ECO:0000313" key="2">
    <source>
        <dbReference type="EMBL" id="EPX56320.1"/>
    </source>
</evidence>
<protein>
    <submittedName>
        <fullName evidence="2">Uncharacterized protein</fullName>
    </submittedName>
</protein>
<name>S9NVU8_CYSF2</name>
<keyword evidence="3" id="KW-1185">Reference proteome</keyword>
<organism evidence="2 3">
    <name type="scientific">Cystobacter fuscus (strain ATCC 25194 / DSM 2262 / NBRC 100088 / M29)</name>
    <dbReference type="NCBI Taxonomy" id="1242864"/>
    <lineage>
        <taxon>Bacteria</taxon>
        <taxon>Pseudomonadati</taxon>
        <taxon>Myxococcota</taxon>
        <taxon>Myxococcia</taxon>
        <taxon>Myxococcales</taxon>
        <taxon>Cystobacterineae</taxon>
        <taxon>Archangiaceae</taxon>
        <taxon>Cystobacter</taxon>
    </lineage>
</organism>
<evidence type="ECO:0000313" key="3">
    <source>
        <dbReference type="Proteomes" id="UP000011682"/>
    </source>
</evidence>
<dbReference type="RefSeq" id="WP_002625265.1">
    <property type="nucleotide sequence ID" value="NZ_ANAH02000066.1"/>
</dbReference>
<dbReference type="AlphaFoldDB" id="S9NVU8"/>
<feature type="region of interest" description="Disordered" evidence="1">
    <location>
        <begin position="1"/>
        <end position="20"/>
    </location>
</feature>
<dbReference type="Proteomes" id="UP000011682">
    <property type="component" value="Unassembled WGS sequence"/>
</dbReference>
<reference evidence="2" key="1">
    <citation type="submission" date="2013-05" db="EMBL/GenBank/DDBJ databases">
        <title>Genome assembly of Cystobacter fuscus DSM 2262.</title>
        <authorList>
            <person name="Sharma G."/>
            <person name="Khatri I."/>
            <person name="Kaur C."/>
            <person name="Mayilraj S."/>
            <person name="Subramanian S."/>
        </authorList>
    </citation>
    <scope>NUCLEOTIDE SEQUENCE [LARGE SCALE GENOMIC DNA]</scope>
    <source>
        <strain evidence="2">DSM 2262</strain>
    </source>
</reference>
<dbReference type="EMBL" id="ANAH02000066">
    <property type="protein sequence ID" value="EPX56320.1"/>
    <property type="molecule type" value="Genomic_DNA"/>
</dbReference>
<sequence>MREDGARGERAGDARARPYAEKVRPLSRLVTAVVLTVGTAGAGTAKESRSGCGIC</sequence>
<evidence type="ECO:0000256" key="1">
    <source>
        <dbReference type="SAM" id="MobiDB-lite"/>
    </source>
</evidence>
<gene>
    <name evidence="2" type="ORF">D187_007662</name>
</gene>
<accession>S9NVU8</accession>
<comment type="caution">
    <text evidence="2">The sequence shown here is derived from an EMBL/GenBank/DDBJ whole genome shotgun (WGS) entry which is preliminary data.</text>
</comment>
<proteinExistence type="predicted"/>